<gene>
    <name evidence="1" type="ORF">FB45DRAFT_539291</name>
</gene>
<keyword evidence="2" id="KW-1185">Reference proteome</keyword>
<dbReference type="EMBL" id="JARKIF010000009">
    <property type="protein sequence ID" value="KAJ7630592.1"/>
    <property type="molecule type" value="Genomic_DNA"/>
</dbReference>
<evidence type="ECO:0000313" key="2">
    <source>
        <dbReference type="Proteomes" id="UP001221142"/>
    </source>
</evidence>
<organism evidence="1 2">
    <name type="scientific">Roridomyces roridus</name>
    <dbReference type="NCBI Taxonomy" id="1738132"/>
    <lineage>
        <taxon>Eukaryota</taxon>
        <taxon>Fungi</taxon>
        <taxon>Dikarya</taxon>
        <taxon>Basidiomycota</taxon>
        <taxon>Agaricomycotina</taxon>
        <taxon>Agaricomycetes</taxon>
        <taxon>Agaricomycetidae</taxon>
        <taxon>Agaricales</taxon>
        <taxon>Marasmiineae</taxon>
        <taxon>Mycenaceae</taxon>
        <taxon>Roridomyces</taxon>
    </lineage>
</organism>
<sequence>METDGKPRLPPAGNDKDKLWPLVRFSNGNEVLVTPEEFTVNNADGGMEARRDQVPLILAWALSVHKVSLSFLEILSYCS</sequence>
<reference evidence="1" key="1">
    <citation type="submission" date="2023-03" db="EMBL/GenBank/DDBJ databases">
        <title>Massive genome expansion in bonnet fungi (Mycena s.s.) driven by repeated elements and novel gene families across ecological guilds.</title>
        <authorList>
            <consortium name="Lawrence Berkeley National Laboratory"/>
            <person name="Harder C.B."/>
            <person name="Miyauchi S."/>
            <person name="Viragh M."/>
            <person name="Kuo A."/>
            <person name="Thoen E."/>
            <person name="Andreopoulos B."/>
            <person name="Lu D."/>
            <person name="Skrede I."/>
            <person name="Drula E."/>
            <person name="Henrissat B."/>
            <person name="Morin E."/>
            <person name="Kohler A."/>
            <person name="Barry K."/>
            <person name="LaButti K."/>
            <person name="Morin E."/>
            <person name="Salamov A."/>
            <person name="Lipzen A."/>
            <person name="Mereny Z."/>
            <person name="Hegedus B."/>
            <person name="Baldrian P."/>
            <person name="Stursova M."/>
            <person name="Weitz H."/>
            <person name="Taylor A."/>
            <person name="Grigoriev I.V."/>
            <person name="Nagy L.G."/>
            <person name="Martin F."/>
            <person name="Kauserud H."/>
        </authorList>
    </citation>
    <scope>NUCLEOTIDE SEQUENCE</scope>
    <source>
        <strain evidence="1">9284</strain>
    </source>
</reference>
<comment type="caution">
    <text evidence="1">The sequence shown here is derived from an EMBL/GenBank/DDBJ whole genome shotgun (WGS) entry which is preliminary data.</text>
</comment>
<protein>
    <submittedName>
        <fullName evidence="1">Uncharacterized protein</fullName>
    </submittedName>
</protein>
<proteinExistence type="predicted"/>
<evidence type="ECO:0000313" key="1">
    <source>
        <dbReference type="EMBL" id="KAJ7630592.1"/>
    </source>
</evidence>
<name>A0AAD7BU41_9AGAR</name>
<dbReference type="AlphaFoldDB" id="A0AAD7BU41"/>
<accession>A0AAD7BU41</accession>
<dbReference type="Proteomes" id="UP001221142">
    <property type="component" value="Unassembled WGS sequence"/>
</dbReference>